<dbReference type="EMBL" id="JAOPGA020001449">
    <property type="protein sequence ID" value="KAL0488572.1"/>
    <property type="molecule type" value="Genomic_DNA"/>
</dbReference>
<sequence>MYSMVYLYGEIGSGKTSALRDALKQIKSESGIVVVEVNGEEIKNNQWFFYYTINELSYECGYKKGPSKTVLGTRDYVSKVGDILDNTSKQAVIVIENINLMEKKEFNLVSLLLHMHNTFHADLCVMATSRIPWDRFIQEMAHQSASTSLLVSESIPYKIYFEQFTNNEVIKMIFELFPQYARDKVKFQTFLQLFVKQVYPHVRNISEIARNVPSLYKKFEELTERFLLQQECSYCSFSIRCRDERNHGRRSKIYCQRQESRKTRSLSSK</sequence>
<proteinExistence type="predicted"/>
<evidence type="ECO:0000313" key="3">
    <source>
        <dbReference type="Proteomes" id="UP001431209"/>
    </source>
</evidence>
<dbReference type="GO" id="GO:0016887">
    <property type="term" value="F:ATP hydrolysis activity"/>
    <property type="evidence" value="ECO:0007669"/>
    <property type="project" value="InterPro"/>
</dbReference>
<dbReference type="GO" id="GO:0003688">
    <property type="term" value="F:DNA replication origin binding"/>
    <property type="evidence" value="ECO:0007669"/>
    <property type="project" value="TreeGrafter"/>
</dbReference>
<dbReference type="InterPro" id="IPR049945">
    <property type="entry name" value="AAA_22"/>
</dbReference>
<gene>
    <name evidence="2" type="ORF">AKO1_015799</name>
</gene>
<dbReference type="GO" id="GO:0005664">
    <property type="term" value="C:nuclear origin of replication recognition complex"/>
    <property type="evidence" value="ECO:0007669"/>
    <property type="project" value="TreeGrafter"/>
</dbReference>
<organism evidence="2 3">
    <name type="scientific">Acrasis kona</name>
    <dbReference type="NCBI Taxonomy" id="1008807"/>
    <lineage>
        <taxon>Eukaryota</taxon>
        <taxon>Discoba</taxon>
        <taxon>Heterolobosea</taxon>
        <taxon>Tetramitia</taxon>
        <taxon>Eutetramitia</taxon>
        <taxon>Acrasidae</taxon>
        <taxon>Acrasis</taxon>
    </lineage>
</organism>
<dbReference type="InterPro" id="IPR020796">
    <property type="entry name" value="ORC5"/>
</dbReference>
<name>A0AAW2ZIV6_9EUKA</name>
<dbReference type="InterPro" id="IPR027417">
    <property type="entry name" value="P-loop_NTPase"/>
</dbReference>
<evidence type="ECO:0000313" key="2">
    <source>
        <dbReference type="EMBL" id="KAL0488572.1"/>
    </source>
</evidence>
<evidence type="ECO:0000259" key="1">
    <source>
        <dbReference type="Pfam" id="PF13401"/>
    </source>
</evidence>
<dbReference type="GO" id="GO:0006270">
    <property type="term" value="P:DNA replication initiation"/>
    <property type="evidence" value="ECO:0007669"/>
    <property type="project" value="TreeGrafter"/>
</dbReference>
<feature type="domain" description="ORC1/DEAH AAA+ ATPase" evidence="1">
    <location>
        <begin position="4"/>
        <end position="118"/>
    </location>
</feature>
<accession>A0AAW2ZIV6</accession>
<dbReference type="Proteomes" id="UP001431209">
    <property type="component" value="Unassembled WGS sequence"/>
</dbReference>
<comment type="caution">
    <text evidence="2">The sequence shown here is derived from an EMBL/GenBank/DDBJ whole genome shotgun (WGS) entry which is preliminary data.</text>
</comment>
<protein>
    <recommendedName>
        <fullName evidence="1">ORC1/DEAH AAA+ ATPase domain-containing protein</fullName>
    </recommendedName>
</protein>
<reference evidence="2 3" key="1">
    <citation type="submission" date="2024-03" db="EMBL/GenBank/DDBJ databases">
        <title>The Acrasis kona genome and developmental transcriptomes reveal deep origins of eukaryotic multicellular pathways.</title>
        <authorList>
            <person name="Sheikh S."/>
            <person name="Fu C.-J."/>
            <person name="Brown M.W."/>
            <person name="Baldauf S.L."/>
        </authorList>
    </citation>
    <scope>NUCLEOTIDE SEQUENCE [LARGE SCALE GENOMIC DNA]</scope>
    <source>
        <strain evidence="2 3">ATCC MYA-3509</strain>
    </source>
</reference>
<dbReference type="Pfam" id="PF13401">
    <property type="entry name" value="AAA_22"/>
    <property type="match status" value="1"/>
</dbReference>
<dbReference type="PANTHER" id="PTHR12705:SF0">
    <property type="entry name" value="ORIGIN RECOGNITION COMPLEX SUBUNIT 5"/>
    <property type="match status" value="1"/>
</dbReference>
<dbReference type="AlphaFoldDB" id="A0AAW2ZIV6"/>
<dbReference type="PANTHER" id="PTHR12705">
    <property type="entry name" value="ORIGIN RECOGNITION COMPLEX SUBUNIT 5"/>
    <property type="match status" value="1"/>
</dbReference>
<dbReference type="Gene3D" id="3.40.50.300">
    <property type="entry name" value="P-loop containing nucleotide triphosphate hydrolases"/>
    <property type="match status" value="1"/>
</dbReference>
<keyword evidence="3" id="KW-1185">Reference proteome</keyword>
<dbReference type="SUPFAM" id="SSF52540">
    <property type="entry name" value="P-loop containing nucleoside triphosphate hydrolases"/>
    <property type="match status" value="1"/>
</dbReference>